<keyword evidence="2" id="KW-0808">Transferase</keyword>
<dbReference type="Gene3D" id="1.10.510.10">
    <property type="entry name" value="Transferase(Phosphotransferase) domain 1"/>
    <property type="match status" value="1"/>
</dbReference>
<comment type="caution">
    <text evidence="2">The sequence shown here is derived from an EMBL/GenBank/DDBJ whole genome shotgun (WGS) entry which is preliminary data.</text>
</comment>
<gene>
    <name evidence="2" type="ORF">DFH08DRAFT_895944</name>
</gene>
<dbReference type="InterPro" id="IPR051681">
    <property type="entry name" value="Ser/Thr_Kinases-Pseudokinases"/>
</dbReference>
<dbReference type="SMART" id="SM00220">
    <property type="entry name" value="S_TKc"/>
    <property type="match status" value="1"/>
</dbReference>
<evidence type="ECO:0000259" key="1">
    <source>
        <dbReference type="PROSITE" id="PS50011"/>
    </source>
</evidence>
<dbReference type="InterPro" id="IPR000719">
    <property type="entry name" value="Prot_kinase_dom"/>
</dbReference>
<protein>
    <submittedName>
        <fullName evidence="2">Kinase-like domain-containing protein</fullName>
    </submittedName>
</protein>
<dbReference type="PANTHER" id="PTHR44329">
    <property type="entry name" value="SERINE/THREONINE-PROTEIN KINASE TNNI3K-RELATED"/>
    <property type="match status" value="1"/>
</dbReference>
<proteinExistence type="predicted"/>
<dbReference type="GO" id="GO:0004674">
    <property type="term" value="F:protein serine/threonine kinase activity"/>
    <property type="evidence" value="ECO:0007669"/>
    <property type="project" value="TreeGrafter"/>
</dbReference>
<dbReference type="AlphaFoldDB" id="A0AAD7ECW7"/>
<dbReference type="GO" id="GO:0005524">
    <property type="term" value="F:ATP binding"/>
    <property type="evidence" value="ECO:0007669"/>
    <property type="project" value="InterPro"/>
</dbReference>
<feature type="domain" description="Protein kinase" evidence="1">
    <location>
        <begin position="75"/>
        <end position="338"/>
    </location>
</feature>
<accession>A0AAD7ECW7</accession>
<organism evidence="2 3">
    <name type="scientific">Mycena albidolilacea</name>
    <dbReference type="NCBI Taxonomy" id="1033008"/>
    <lineage>
        <taxon>Eukaryota</taxon>
        <taxon>Fungi</taxon>
        <taxon>Dikarya</taxon>
        <taxon>Basidiomycota</taxon>
        <taxon>Agaricomycotina</taxon>
        <taxon>Agaricomycetes</taxon>
        <taxon>Agaricomycetidae</taxon>
        <taxon>Agaricales</taxon>
        <taxon>Marasmiineae</taxon>
        <taxon>Mycenaceae</taxon>
        <taxon>Mycena</taxon>
    </lineage>
</organism>
<dbReference type="SUPFAM" id="SSF56112">
    <property type="entry name" value="Protein kinase-like (PK-like)"/>
    <property type="match status" value="1"/>
</dbReference>
<dbReference type="EMBL" id="JARIHO010000069">
    <property type="protein sequence ID" value="KAJ7312828.1"/>
    <property type="molecule type" value="Genomic_DNA"/>
</dbReference>
<dbReference type="CDD" id="cd14014">
    <property type="entry name" value="STKc_PknB_like"/>
    <property type="match status" value="1"/>
</dbReference>
<reference evidence="2" key="1">
    <citation type="submission" date="2023-03" db="EMBL/GenBank/DDBJ databases">
        <title>Massive genome expansion in bonnet fungi (Mycena s.s.) driven by repeated elements and novel gene families across ecological guilds.</title>
        <authorList>
            <consortium name="Lawrence Berkeley National Laboratory"/>
            <person name="Harder C.B."/>
            <person name="Miyauchi S."/>
            <person name="Viragh M."/>
            <person name="Kuo A."/>
            <person name="Thoen E."/>
            <person name="Andreopoulos B."/>
            <person name="Lu D."/>
            <person name="Skrede I."/>
            <person name="Drula E."/>
            <person name="Henrissat B."/>
            <person name="Morin E."/>
            <person name="Kohler A."/>
            <person name="Barry K."/>
            <person name="LaButti K."/>
            <person name="Morin E."/>
            <person name="Salamov A."/>
            <person name="Lipzen A."/>
            <person name="Mereny Z."/>
            <person name="Hegedus B."/>
            <person name="Baldrian P."/>
            <person name="Stursova M."/>
            <person name="Weitz H."/>
            <person name="Taylor A."/>
            <person name="Grigoriev I.V."/>
            <person name="Nagy L.G."/>
            <person name="Martin F."/>
            <person name="Kauserud H."/>
        </authorList>
    </citation>
    <scope>NUCLEOTIDE SEQUENCE</scope>
    <source>
        <strain evidence="2">CBHHK002</strain>
    </source>
</reference>
<dbReference type="PROSITE" id="PS00108">
    <property type="entry name" value="PROTEIN_KINASE_ST"/>
    <property type="match status" value="1"/>
</dbReference>
<sequence length="339" mass="37939">MSNLSLPLCHLSLSYEVESDPAAPIVLRSTVAMHSILPRVEETEPFGAGCLFQLYRKLVQFFCASQHAGTLRQDTQYAHPFAAGATSDVYQGRLLVRNKQPLRVAIKIVKYPADRAVRRFEREATIWSQLCHANLVPLLGFVVERNILVSRFYEHGNVSTYLQTNPKANRSQIVLAIASGLKCLHEHNIVHGDLKPGNVLIDEGGIPLICDFGISKTLDEHGFTTYSVGTLSYMAPELFIVVSQGAPQPQRDSGTTKESDVYSFSLLAFEILTSQSPKERPRTIFITLEMESNLRAERMAYHEHLKERLWEILDPCLDFQPTGRPCICNVLDGLELALA</sequence>
<name>A0AAD7ECW7_9AGAR</name>
<keyword evidence="2" id="KW-0418">Kinase</keyword>
<dbReference type="Pfam" id="PF07714">
    <property type="entry name" value="PK_Tyr_Ser-Thr"/>
    <property type="match status" value="1"/>
</dbReference>
<keyword evidence="3" id="KW-1185">Reference proteome</keyword>
<dbReference type="InterPro" id="IPR011009">
    <property type="entry name" value="Kinase-like_dom_sf"/>
</dbReference>
<dbReference type="Proteomes" id="UP001218218">
    <property type="component" value="Unassembled WGS sequence"/>
</dbReference>
<dbReference type="PROSITE" id="PS50011">
    <property type="entry name" value="PROTEIN_KINASE_DOM"/>
    <property type="match status" value="1"/>
</dbReference>
<evidence type="ECO:0000313" key="3">
    <source>
        <dbReference type="Proteomes" id="UP001218218"/>
    </source>
</evidence>
<dbReference type="InterPro" id="IPR001245">
    <property type="entry name" value="Ser-Thr/Tyr_kinase_cat_dom"/>
</dbReference>
<dbReference type="PANTHER" id="PTHR44329:SF214">
    <property type="entry name" value="PROTEIN KINASE DOMAIN-CONTAINING PROTEIN"/>
    <property type="match status" value="1"/>
</dbReference>
<evidence type="ECO:0000313" key="2">
    <source>
        <dbReference type="EMBL" id="KAJ7312828.1"/>
    </source>
</evidence>
<dbReference type="InterPro" id="IPR008271">
    <property type="entry name" value="Ser/Thr_kinase_AS"/>
</dbReference>